<proteinExistence type="predicted"/>
<dbReference type="AlphaFoldDB" id="A0A9P7DZJ6"/>
<accession>A0A9P7DZJ6</accession>
<reference evidence="1" key="1">
    <citation type="journal article" date="2020" name="New Phytol.">
        <title>Comparative genomics reveals dynamic genome evolution in host specialist ectomycorrhizal fungi.</title>
        <authorList>
            <person name="Lofgren L.A."/>
            <person name="Nguyen N.H."/>
            <person name="Vilgalys R."/>
            <person name="Ruytinx J."/>
            <person name="Liao H.L."/>
            <person name="Branco S."/>
            <person name="Kuo A."/>
            <person name="LaButti K."/>
            <person name="Lipzen A."/>
            <person name="Andreopoulos W."/>
            <person name="Pangilinan J."/>
            <person name="Riley R."/>
            <person name="Hundley H."/>
            <person name="Na H."/>
            <person name="Barry K."/>
            <person name="Grigoriev I.V."/>
            <person name="Stajich J.E."/>
            <person name="Kennedy P.G."/>
        </authorList>
    </citation>
    <scope>NUCLEOTIDE SEQUENCE</scope>
    <source>
        <strain evidence="1">MN1</strain>
    </source>
</reference>
<dbReference type="GeneID" id="64638046"/>
<keyword evidence="2" id="KW-1185">Reference proteome</keyword>
<dbReference type="EMBL" id="JABBWG010000045">
    <property type="protein sequence ID" value="KAG1807154.1"/>
    <property type="molecule type" value="Genomic_DNA"/>
</dbReference>
<evidence type="ECO:0000313" key="1">
    <source>
        <dbReference type="EMBL" id="KAG1807154.1"/>
    </source>
</evidence>
<sequence>MHPATAGIIDDSPKSTAMNVCALRYYQRKRSFDLPWSTPQIQCNHHDSIVLPRTPASINGLSIVFVDLGKFKPDQLGLLVWSKYHHRLYFNIHIERENLNIELKLSCQVPTMQCLACQNAYSRTTSLVSKGCLKGSQLYCKSILQSLWWTEQSMTPDGLIPGTYPTPFPFGIGELKVTKLQIYVTCLDSLRMLTTAPLESGVGGSQ</sequence>
<organism evidence="1 2">
    <name type="scientific">Suillus subaureus</name>
    <dbReference type="NCBI Taxonomy" id="48587"/>
    <lineage>
        <taxon>Eukaryota</taxon>
        <taxon>Fungi</taxon>
        <taxon>Dikarya</taxon>
        <taxon>Basidiomycota</taxon>
        <taxon>Agaricomycotina</taxon>
        <taxon>Agaricomycetes</taxon>
        <taxon>Agaricomycetidae</taxon>
        <taxon>Boletales</taxon>
        <taxon>Suillineae</taxon>
        <taxon>Suillaceae</taxon>
        <taxon>Suillus</taxon>
    </lineage>
</organism>
<dbReference type="RefSeq" id="XP_041187890.1">
    <property type="nucleotide sequence ID" value="XM_041344030.1"/>
</dbReference>
<dbReference type="Proteomes" id="UP000807769">
    <property type="component" value="Unassembled WGS sequence"/>
</dbReference>
<protein>
    <submittedName>
        <fullName evidence="1">Uncharacterized protein</fullName>
    </submittedName>
</protein>
<comment type="caution">
    <text evidence="1">The sequence shown here is derived from an EMBL/GenBank/DDBJ whole genome shotgun (WGS) entry which is preliminary data.</text>
</comment>
<gene>
    <name evidence="1" type="ORF">BJ212DRAFT_768085</name>
</gene>
<evidence type="ECO:0000313" key="2">
    <source>
        <dbReference type="Proteomes" id="UP000807769"/>
    </source>
</evidence>
<name>A0A9P7DZJ6_9AGAM</name>